<feature type="compositionally biased region" description="Basic residues" evidence="1">
    <location>
        <begin position="53"/>
        <end position="62"/>
    </location>
</feature>
<keyword evidence="3" id="KW-1185">Reference proteome</keyword>
<reference evidence="2 3" key="1">
    <citation type="submission" date="2024-04" db="EMBL/GenBank/DDBJ databases">
        <title>Draft genome sequence of Pseudophaeobacter arcticus NBRC 116598.</title>
        <authorList>
            <person name="Miyakawa T."/>
            <person name="Kusuya Y."/>
            <person name="Miura T."/>
        </authorList>
    </citation>
    <scope>NUCLEOTIDE SEQUENCE [LARGE SCALE GENOMIC DNA]</scope>
    <source>
        <strain evidence="2 3">SU-CL00105</strain>
    </source>
</reference>
<sequence length="78" mass="7797">MGEVSDMGFGLLWGCGRGGRGAGEAAKLRVSIGLADQSRAKGASAGAATAPRKPVRSGRGGRKQSGISGEIVAQVNKE</sequence>
<evidence type="ECO:0000313" key="2">
    <source>
        <dbReference type="EMBL" id="GAA6198026.1"/>
    </source>
</evidence>
<dbReference type="EMBL" id="BAABWU010000017">
    <property type="protein sequence ID" value="GAA6198026.1"/>
    <property type="molecule type" value="Genomic_DNA"/>
</dbReference>
<evidence type="ECO:0000256" key="1">
    <source>
        <dbReference type="SAM" id="MobiDB-lite"/>
    </source>
</evidence>
<protein>
    <submittedName>
        <fullName evidence="2">Uncharacterized protein</fullName>
    </submittedName>
</protein>
<organism evidence="2 3">
    <name type="scientific">Pseudophaeobacter arcticus</name>
    <dbReference type="NCBI Taxonomy" id="385492"/>
    <lineage>
        <taxon>Bacteria</taxon>
        <taxon>Pseudomonadati</taxon>
        <taxon>Pseudomonadota</taxon>
        <taxon>Alphaproteobacteria</taxon>
        <taxon>Rhodobacterales</taxon>
        <taxon>Paracoccaceae</taxon>
        <taxon>Pseudophaeobacter</taxon>
    </lineage>
</organism>
<feature type="compositionally biased region" description="Low complexity" evidence="1">
    <location>
        <begin position="40"/>
        <end position="52"/>
    </location>
</feature>
<dbReference type="Proteomes" id="UP001441944">
    <property type="component" value="Unassembled WGS sequence"/>
</dbReference>
<comment type="caution">
    <text evidence="2">The sequence shown here is derived from an EMBL/GenBank/DDBJ whole genome shotgun (WGS) entry which is preliminary data.</text>
</comment>
<evidence type="ECO:0000313" key="3">
    <source>
        <dbReference type="Proteomes" id="UP001441944"/>
    </source>
</evidence>
<proteinExistence type="predicted"/>
<accession>A0ABQ0AQ85</accession>
<name>A0ABQ0AQ85_9RHOB</name>
<feature type="region of interest" description="Disordered" evidence="1">
    <location>
        <begin position="36"/>
        <end position="78"/>
    </location>
</feature>
<gene>
    <name evidence="2" type="ORF">NBRC116598_34710</name>
</gene>